<evidence type="ECO:0000313" key="7">
    <source>
        <dbReference type="EMBL" id="VDM67843.1"/>
    </source>
</evidence>
<evidence type="ECO:0000256" key="4">
    <source>
        <dbReference type="ARBA" id="ARBA00023136"/>
    </source>
</evidence>
<proteinExistence type="inferred from homology"/>
<dbReference type="GO" id="GO:0005254">
    <property type="term" value="F:chloride channel activity"/>
    <property type="evidence" value="ECO:0007669"/>
    <property type="project" value="UniProtKB-KW"/>
</dbReference>
<evidence type="ECO:0000256" key="5">
    <source>
        <dbReference type="ARBA" id="ARBA00034769"/>
    </source>
</evidence>
<dbReference type="Pfam" id="PF01062">
    <property type="entry name" value="Bestrophin"/>
    <property type="match status" value="1"/>
</dbReference>
<keyword evidence="3" id="KW-1133">Transmembrane helix</keyword>
<evidence type="ECO:0000256" key="3">
    <source>
        <dbReference type="ARBA" id="ARBA00022989"/>
    </source>
</evidence>
<evidence type="ECO:0000256" key="1">
    <source>
        <dbReference type="ARBA" id="ARBA00004370"/>
    </source>
</evidence>
<comment type="function">
    <text evidence="6">Forms chloride channels.</text>
</comment>
<dbReference type="GO" id="GO:0005886">
    <property type="term" value="C:plasma membrane"/>
    <property type="evidence" value="ECO:0007669"/>
    <property type="project" value="UniProtKB-SubCell"/>
</dbReference>
<keyword evidence="6" id="KW-0869">Chloride channel</keyword>
<evidence type="ECO:0000256" key="6">
    <source>
        <dbReference type="RuleBase" id="RU363126"/>
    </source>
</evidence>
<reference evidence="7 8" key="1">
    <citation type="submission" date="2018-11" db="EMBL/GenBank/DDBJ databases">
        <authorList>
            <consortium name="Pathogen Informatics"/>
        </authorList>
    </citation>
    <scope>NUCLEOTIDE SEQUENCE [LARGE SCALE GENOMIC DNA]</scope>
</reference>
<keyword evidence="6" id="KW-0407">Ion channel</keyword>
<dbReference type="InterPro" id="IPR000615">
    <property type="entry name" value="Bestrophin"/>
</dbReference>
<keyword evidence="6" id="KW-0406">Ion transport</keyword>
<dbReference type="AlphaFoldDB" id="A0A3P7IIV7"/>
<comment type="subcellular location">
    <subcellularLocation>
        <location evidence="6">Cell membrane</location>
        <topology evidence="6">Multi-pass membrane protein</topology>
    </subcellularLocation>
    <subcellularLocation>
        <location evidence="1">Membrane</location>
    </subcellularLocation>
</comment>
<evidence type="ECO:0000256" key="2">
    <source>
        <dbReference type="ARBA" id="ARBA00022692"/>
    </source>
</evidence>
<evidence type="ECO:0000313" key="8">
    <source>
        <dbReference type="Proteomes" id="UP000270094"/>
    </source>
</evidence>
<keyword evidence="4" id="KW-0472">Membrane</keyword>
<keyword evidence="8" id="KW-1185">Reference proteome</keyword>
<dbReference type="PANTHER" id="PTHR10736:SF58">
    <property type="entry name" value="BESTROPHIN HOMOLOG-RELATED"/>
    <property type="match status" value="1"/>
</dbReference>
<keyword evidence="2" id="KW-0812">Transmembrane</keyword>
<dbReference type="EMBL" id="UYYB01006718">
    <property type="protein sequence ID" value="VDM67843.1"/>
    <property type="molecule type" value="Genomic_DNA"/>
</dbReference>
<comment type="similarity">
    <text evidence="5 6">Belongs to the anion channel-forming bestrophin (TC 1.A.46) family. Calcium-sensitive chloride channel subfamily.</text>
</comment>
<accession>A0A3P7IIV7</accession>
<dbReference type="InterPro" id="IPR021134">
    <property type="entry name" value="Bestrophin-like"/>
</dbReference>
<keyword evidence="6" id="KW-0868">Chloride</keyword>
<organism evidence="7 8">
    <name type="scientific">Strongylus vulgaris</name>
    <name type="common">Blood worm</name>
    <dbReference type="NCBI Taxonomy" id="40348"/>
    <lineage>
        <taxon>Eukaryota</taxon>
        <taxon>Metazoa</taxon>
        <taxon>Ecdysozoa</taxon>
        <taxon>Nematoda</taxon>
        <taxon>Chromadorea</taxon>
        <taxon>Rhabditida</taxon>
        <taxon>Rhabditina</taxon>
        <taxon>Rhabditomorpha</taxon>
        <taxon>Strongyloidea</taxon>
        <taxon>Strongylidae</taxon>
        <taxon>Strongylus</taxon>
    </lineage>
</organism>
<dbReference type="PANTHER" id="PTHR10736">
    <property type="entry name" value="BESTROPHIN"/>
    <property type="match status" value="1"/>
</dbReference>
<gene>
    <name evidence="7" type="ORF">SVUK_LOCUS2841</name>
</gene>
<keyword evidence="6" id="KW-1003">Cell membrane</keyword>
<sequence>MYFPIIKYWVPINWALAIVSDAFKKTYIGNPPSLTLIIREINTFRAGLALLCNYDWVPIPIAYPQVVFLAVRSYFIICLVSRQYLIGDGAPTREMVCFPKKKE</sequence>
<dbReference type="GO" id="GO:0034707">
    <property type="term" value="C:chloride channel complex"/>
    <property type="evidence" value="ECO:0007669"/>
    <property type="project" value="UniProtKB-KW"/>
</dbReference>
<protein>
    <recommendedName>
        <fullName evidence="6">Bestrophin homolog</fullName>
    </recommendedName>
</protein>
<dbReference type="OrthoDB" id="201595at2759"/>
<dbReference type="Proteomes" id="UP000270094">
    <property type="component" value="Unassembled WGS sequence"/>
</dbReference>
<name>A0A3P7IIV7_STRVU</name>
<keyword evidence="6" id="KW-0813">Transport</keyword>